<dbReference type="EMBL" id="JANPWB010000009">
    <property type="protein sequence ID" value="KAJ1159091.1"/>
    <property type="molecule type" value="Genomic_DNA"/>
</dbReference>
<dbReference type="Proteomes" id="UP001066276">
    <property type="component" value="Chromosome 5"/>
</dbReference>
<dbReference type="AlphaFoldDB" id="A0AAV7S2R3"/>
<evidence type="ECO:0000313" key="2">
    <source>
        <dbReference type="Proteomes" id="UP001066276"/>
    </source>
</evidence>
<feature type="non-terminal residue" evidence="1">
    <location>
        <position position="1"/>
    </location>
</feature>
<reference evidence="1" key="1">
    <citation type="journal article" date="2022" name="bioRxiv">
        <title>Sequencing and chromosome-scale assembly of the giantPleurodeles waltlgenome.</title>
        <authorList>
            <person name="Brown T."/>
            <person name="Elewa A."/>
            <person name="Iarovenko S."/>
            <person name="Subramanian E."/>
            <person name="Araus A.J."/>
            <person name="Petzold A."/>
            <person name="Susuki M."/>
            <person name="Suzuki K.-i.T."/>
            <person name="Hayashi T."/>
            <person name="Toyoda A."/>
            <person name="Oliveira C."/>
            <person name="Osipova E."/>
            <person name="Leigh N.D."/>
            <person name="Simon A."/>
            <person name="Yun M.H."/>
        </authorList>
    </citation>
    <scope>NUCLEOTIDE SEQUENCE</scope>
    <source>
        <strain evidence="1">20211129_DDA</strain>
        <tissue evidence="1">Liver</tissue>
    </source>
</reference>
<sequence>YFQQMFILLQISKLRKYTVQKQKEYCCCLHVIWEIVITALSRGLLFTGCPANCPAKSVQMVAAP</sequence>
<organism evidence="1 2">
    <name type="scientific">Pleurodeles waltl</name>
    <name type="common">Iberian ribbed newt</name>
    <dbReference type="NCBI Taxonomy" id="8319"/>
    <lineage>
        <taxon>Eukaryota</taxon>
        <taxon>Metazoa</taxon>
        <taxon>Chordata</taxon>
        <taxon>Craniata</taxon>
        <taxon>Vertebrata</taxon>
        <taxon>Euteleostomi</taxon>
        <taxon>Amphibia</taxon>
        <taxon>Batrachia</taxon>
        <taxon>Caudata</taxon>
        <taxon>Salamandroidea</taxon>
        <taxon>Salamandridae</taxon>
        <taxon>Pleurodelinae</taxon>
        <taxon>Pleurodeles</taxon>
    </lineage>
</organism>
<keyword evidence="2" id="KW-1185">Reference proteome</keyword>
<accession>A0AAV7S2R3</accession>
<gene>
    <name evidence="1" type="ORF">NDU88_011761</name>
</gene>
<protein>
    <submittedName>
        <fullName evidence="1">Uncharacterized protein</fullName>
    </submittedName>
</protein>
<feature type="non-terminal residue" evidence="1">
    <location>
        <position position="64"/>
    </location>
</feature>
<evidence type="ECO:0000313" key="1">
    <source>
        <dbReference type="EMBL" id="KAJ1159091.1"/>
    </source>
</evidence>
<proteinExistence type="predicted"/>
<name>A0AAV7S2R3_PLEWA</name>
<comment type="caution">
    <text evidence="1">The sequence shown here is derived from an EMBL/GenBank/DDBJ whole genome shotgun (WGS) entry which is preliminary data.</text>
</comment>